<evidence type="ECO:0000313" key="4">
    <source>
        <dbReference type="Proteomes" id="UP000831607"/>
    </source>
</evidence>
<dbReference type="Proteomes" id="UP000831607">
    <property type="component" value="Chromosome"/>
</dbReference>
<keyword evidence="1" id="KW-0812">Transmembrane</keyword>
<protein>
    <submittedName>
        <fullName evidence="3">DotU family type IV/VI secretion system protein</fullName>
    </submittedName>
</protein>
<feature type="transmembrane region" description="Helical" evidence="1">
    <location>
        <begin position="187"/>
        <end position="207"/>
    </location>
</feature>
<feature type="domain" description="Type IV / VI secretion system DotU" evidence="2">
    <location>
        <begin position="3"/>
        <end position="205"/>
    </location>
</feature>
<gene>
    <name evidence="3" type="ORF">DHf2319_11575</name>
</gene>
<organism evidence="3 4">
    <name type="scientific">Orrella daihaiensis</name>
    <dbReference type="NCBI Taxonomy" id="2782176"/>
    <lineage>
        <taxon>Bacteria</taxon>
        <taxon>Pseudomonadati</taxon>
        <taxon>Pseudomonadota</taxon>
        <taxon>Betaproteobacteria</taxon>
        <taxon>Burkholderiales</taxon>
        <taxon>Alcaligenaceae</taxon>
        <taxon>Orrella</taxon>
    </lineage>
</organism>
<reference evidence="3 4" key="1">
    <citation type="submission" date="2020-11" db="EMBL/GenBank/DDBJ databases">
        <title>Algicoccus daihaiensis sp.nov., isolated from Daihai Lake in Inner Mongolia.</title>
        <authorList>
            <person name="Kai J."/>
        </authorList>
    </citation>
    <scope>NUCLEOTIDE SEQUENCE [LARGE SCALE GENOMIC DNA]</scope>
    <source>
        <strain evidence="4">f23</strain>
    </source>
</reference>
<dbReference type="NCBIfam" id="TIGR03349">
    <property type="entry name" value="IV_VI_DotU"/>
    <property type="match status" value="1"/>
</dbReference>
<dbReference type="EMBL" id="CP063982">
    <property type="protein sequence ID" value="UOD50063.1"/>
    <property type="molecule type" value="Genomic_DNA"/>
</dbReference>
<proteinExistence type="predicted"/>
<accession>A0ABY4AJ10</accession>
<dbReference type="PANTHER" id="PTHR38033">
    <property type="entry name" value="MEMBRANE PROTEIN-RELATED"/>
    <property type="match status" value="1"/>
</dbReference>
<dbReference type="Pfam" id="PF09850">
    <property type="entry name" value="DotU"/>
    <property type="match status" value="1"/>
</dbReference>
<dbReference type="RefSeq" id="WP_243478460.1">
    <property type="nucleotide sequence ID" value="NZ_CP063982.1"/>
</dbReference>
<dbReference type="Gene3D" id="1.25.40.590">
    <property type="entry name" value="Type IV / VI secretion system, DotU"/>
    <property type="match status" value="1"/>
</dbReference>
<evidence type="ECO:0000259" key="2">
    <source>
        <dbReference type="Pfam" id="PF09850"/>
    </source>
</evidence>
<dbReference type="InterPro" id="IPR017732">
    <property type="entry name" value="T4/T6SS_DotU"/>
</dbReference>
<keyword evidence="1" id="KW-1133">Transmembrane helix</keyword>
<keyword evidence="1" id="KW-0472">Membrane</keyword>
<evidence type="ECO:0000313" key="3">
    <source>
        <dbReference type="EMBL" id="UOD50063.1"/>
    </source>
</evidence>
<dbReference type="InterPro" id="IPR038522">
    <property type="entry name" value="T4/T6SS_DotU_sf"/>
</dbReference>
<evidence type="ECO:0000256" key="1">
    <source>
        <dbReference type="SAM" id="Phobius"/>
    </source>
</evidence>
<name>A0ABY4AJ10_9BURK</name>
<sequence length="223" mass="25749">MKLTSLFVPLMAYVQGLERQEMPQAQVIHDELQRLIKRARDIAVSQGAELEQFHAALFPVVAWIDERLSVLPQWQESRPWRSLMLQRKLFSTSLAGVQFFERLEKLEPSDIDVREVFVTCLALGFLGRYSLNPNSPELMALRQAQYKLLRPELLGTSDNASLPLFPEAYRLVTSSVGRRHLRLSSRFFWLLVIVVPVFVIGALAYWFDHQLGEQVSEITRRLP</sequence>
<dbReference type="PANTHER" id="PTHR38033:SF1">
    <property type="entry name" value="DOTU FAMILY TYPE IV_VI SECRETION SYSTEM PROTEIN"/>
    <property type="match status" value="1"/>
</dbReference>
<keyword evidence="4" id="KW-1185">Reference proteome</keyword>